<dbReference type="Pfam" id="PF00701">
    <property type="entry name" value="DHDPS"/>
    <property type="match status" value="1"/>
</dbReference>
<feature type="non-terminal residue" evidence="2">
    <location>
        <position position="1"/>
    </location>
</feature>
<keyword evidence="1" id="KW-0456">Lyase</keyword>
<keyword evidence="3" id="KW-1185">Reference proteome</keyword>
<dbReference type="PRINTS" id="PR00146">
    <property type="entry name" value="DHPICSNTHASE"/>
</dbReference>
<dbReference type="OrthoDB" id="191315at2759"/>
<gene>
    <name evidence="2" type="ORF">TOPH_04410</name>
</gene>
<reference evidence="2 3" key="1">
    <citation type="journal article" date="2015" name="BMC Genomics">
        <title>The genome of the truffle-parasite Tolypocladium ophioglossoides and the evolution of antifungal peptaibiotics.</title>
        <authorList>
            <person name="Quandt C.A."/>
            <person name="Bushley K.E."/>
            <person name="Spatafora J.W."/>
        </authorList>
    </citation>
    <scope>NUCLEOTIDE SEQUENCE [LARGE SCALE GENOMIC DNA]</scope>
    <source>
        <strain evidence="2 3">CBS 100239</strain>
    </source>
</reference>
<dbReference type="EMBL" id="LFRF01000010">
    <property type="protein sequence ID" value="KND91064.1"/>
    <property type="molecule type" value="Genomic_DNA"/>
</dbReference>
<dbReference type="CDD" id="cd00408">
    <property type="entry name" value="DHDPS-like"/>
    <property type="match status" value="1"/>
</dbReference>
<dbReference type="PANTHER" id="PTHR12128">
    <property type="entry name" value="DIHYDRODIPICOLINATE SYNTHASE"/>
    <property type="match status" value="1"/>
</dbReference>
<evidence type="ECO:0000256" key="1">
    <source>
        <dbReference type="ARBA" id="ARBA00023239"/>
    </source>
</evidence>
<dbReference type="InterPro" id="IPR002220">
    <property type="entry name" value="DapA-like"/>
</dbReference>
<dbReference type="SUPFAM" id="SSF51569">
    <property type="entry name" value="Aldolase"/>
    <property type="match status" value="1"/>
</dbReference>
<accession>A0A0L0NAQ6</accession>
<dbReference type="SMART" id="SM01130">
    <property type="entry name" value="DHDPS"/>
    <property type="match status" value="1"/>
</dbReference>
<dbReference type="AlphaFoldDB" id="A0A0L0NAQ6"/>
<name>A0A0L0NAQ6_TOLOC</name>
<organism evidence="2 3">
    <name type="scientific">Tolypocladium ophioglossoides (strain CBS 100239)</name>
    <name type="common">Snaketongue truffleclub</name>
    <name type="synonym">Elaphocordyceps ophioglossoides</name>
    <dbReference type="NCBI Taxonomy" id="1163406"/>
    <lineage>
        <taxon>Eukaryota</taxon>
        <taxon>Fungi</taxon>
        <taxon>Dikarya</taxon>
        <taxon>Ascomycota</taxon>
        <taxon>Pezizomycotina</taxon>
        <taxon>Sordariomycetes</taxon>
        <taxon>Hypocreomycetidae</taxon>
        <taxon>Hypocreales</taxon>
        <taxon>Ophiocordycipitaceae</taxon>
        <taxon>Tolypocladium</taxon>
    </lineage>
</organism>
<sequence>SCSGLNALSPGYPSLGALKRSHRLHPPPRGRTAAHGAPCSTLSWIVTEQNIVTAEALQTPSTAMATPCPPRGIYVPAVAFFNEDETLNLDAIKAHLTRLAKAGVDGLVIQGSNGEAMHLDHAERQEVLRLARAVLRDHGKPGAVIVAGGGAQSTRESIQLCKEAKEAGADYALVLSPSYWVGAMQKPTIYKFFDDVATASPIPILLYNFPGVTSGIDLDSDMIVKLAVANPKVVGCKLTCGNMGKLQRVAHDPRIGRPFAAFAGKTDFMLHGLVGGSHGVIAAAANMFPKAHVHMLRLYDEGKLQEAQALQTRFSRADWALVQLGVAGLKAALDKYYGYGAGRSRRPLGFVESTKFEGETDAVLRDLVDLENSLPDI</sequence>
<dbReference type="PANTHER" id="PTHR12128:SF66">
    <property type="entry name" value="4-HYDROXY-2-OXOGLUTARATE ALDOLASE, MITOCHONDRIAL"/>
    <property type="match status" value="1"/>
</dbReference>
<dbReference type="InterPro" id="IPR013785">
    <property type="entry name" value="Aldolase_TIM"/>
</dbReference>
<proteinExistence type="predicted"/>
<dbReference type="Gene3D" id="3.20.20.70">
    <property type="entry name" value="Aldolase class I"/>
    <property type="match status" value="1"/>
</dbReference>
<comment type="caution">
    <text evidence="2">The sequence shown here is derived from an EMBL/GenBank/DDBJ whole genome shotgun (WGS) entry which is preliminary data.</text>
</comment>
<protein>
    <submittedName>
        <fullName evidence="2">L-threo-3-deoxy-hexylosonate aldolase</fullName>
    </submittedName>
</protein>
<dbReference type="GO" id="GO:0008840">
    <property type="term" value="F:4-hydroxy-tetrahydrodipicolinate synthase activity"/>
    <property type="evidence" value="ECO:0007669"/>
    <property type="project" value="TreeGrafter"/>
</dbReference>
<evidence type="ECO:0000313" key="2">
    <source>
        <dbReference type="EMBL" id="KND91064.1"/>
    </source>
</evidence>
<dbReference type="Proteomes" id="UP000036947">
    <property type="component" value="Unassembled WGS sequence"/>
</dbReference>
<dbReference type="STRING" id="1163406.A0A0L0NAQ6"/>
<evidence type="ECO:0000313" key="3">
    <source>
        <dbReference type="Proteomes" id="UP000036947"/>
    </source>
</evidence>